<feature type="transmembrane region" description="Helical" evidence="9">
    <location>
        <begin position="96"/>
        <end position="117"/>
    </location>
</feature>
<feature type="transmembrane region" description="Helical" evidence="9">
    <location>
        <begin position="12"/>
        <end position="34"/>
    </location>
</feature>
<feature type="transmembrane region" description="Helical" evidence="9">
    <location>
        <begin position="137"/>
        <end position="157"/>
    </location>
</feature>
<protein>
    <recommendedName>
        <fullName evidence="9">TRAP transporter small permease protein</fullName>
    </recommendedName>
</protein>
<dbReference type="EMBL" id="JBBGAZ010000007">
    <property type="protein sequence ID" value="MEJ5219152.1"/>
    <property type="molecule type" value="Genomic_DNA"/>
</dbReference>
<evidence type="ECO:0000256" key="8">
    <source>
        <dbReference type="ARBA" id="ARBA00038436"/>
    </source>
</evidence>
<evidence type="ECO:0000256" key="4">
    <source>
        <dbReference type="ARBA" id="ARBA00022519"/>
    </source>
</evidence>
<keyword evidence="12" id="KW-1185">Reference proteome</keyword>
<evidence type="ECO:0000256" key="2">
    <source>
        <dbReference type="ARBA" id="ARBA00022448"/>
    </source>
</evidence>
<name>A0ABU8QIB9_9RHOB</name>
<keyword evidence="6 9" id="KW-1133">Transmembrane helix</keyword>
<evidence type="ECO:0000313" key="12">
    <source>
        <dbReference type="Proteomes" id="UP001368270"/>
    </source>
</evidence>
<dbReference type="Proteomes" id="UP001368270">
    <property type="component" value="Unassembled WGS sequence"/>
</dbReference>
<keyword evidence="4 9" id="KW-0997">Cell inner membrane</keyword>
<dbReference type="PANTHER" id="PTHR35011:SF10">
    <property type="entry name" value="TRAP TRANSPORTER SMALL PERMEASE PROTEIN"/>
    <property type="match status" value="1"/>
</dbReference>
<evidence type="ECO:0000256" key="1">
    <source>
        <dbReference type="ARBA" id="ARBA00004429"/>
    </source>
</evidence>
<dbReference type="Pfam" id="PF04290">
    <property type="entry name" value="DctQ"/>
    <property type="match status" value="1"/>
</dbReference>
<dbReference type="RefSeq" id="WP_339403981.1">
    <property type="nucleotide sequence ID" value="NZ_JBBGAZ010000007.1"/>
</dbReference>
<comment type="similarity">
    <text evidence="8 9">Belongs to the TRAP transporter small permease family.</text>
</comment>
<dbReference type="PANTHER" id="PTHR35011">
    <property type="entry name" value="2,3-DIKETO-L-GULONATE TRAP TRANSPORTER SMALL PERMEASE PROTEIN YIAM"/>
    <property type="match status" value="1"/>
</dbReference>
<sequence>MSKPAYLATLDQILIWVSLLIGGAMLAFMTLFGTVNVLVMRKLLNAPIRGAEDLMILSLVILVAIAIPFGGRVGAHIEIEILESRMSKSFAQWSLFAVRVVCGALMLLMAWELIIAGQNAPKFGETTQQLLISYEPFYYLLAVCVAIYALVCASDALQLARTGKIEQIPLGEAL</sequence>
<keyword evidence="7 9" id="KW-0472">Membrane</keyword>
<evidence type="ECO:0000259" key="10">
    <source>
        <dbReference type="Pfam" id="PF04290"/>
    </source>
</evidence>
<evidence type="ECO:0000256" key="9">
    <source>
        <dbReference type="RuleBase" id="RU369079"/>
    </source>
</evidence>
<feature type="transmembrane region" description="Helical" evidence="9">
    <location>
        <begin position="54"/>
        <end position="75"/>
    </location>
</feature>
<evidence type="ECO:0000256" key="6">
    <source>
        <dbReference type="ARBA" id="ARBA00022989"/>
    </source>
</evidence>
<dbReference type="InterPro" id="IPR007387">
    <property type="entry name" value="TRAP_DctQ"/>
</dbReference>
<reference evidence="11 12" key="1">
    <citation type="submission" date="2024-03" db="EMBL/GenBank/DDBJ databases">
        <title>Cognatishimia coralii sp. nov., a marine bacterium isolated from coral surrounding seawater.</title>
        <authorList>
            <person name="Liu X."/>
            <person name="Liu S."/>
            <person name="Sun H."/>
            <person name="Zhang Y."/>
        </authorList>
    </citation>
    <scope>NUCLEOTIDE SEQUENCE [LARGE SCALE GENOMIC DNA]</scope>
    <source>
        <strain evidence="11 12">D5M38</strain>
    </source>
</reference>
<comment type="caution">
    <text evidence="11">The sequence shown here is derived from an EMBL/GenBank/DDBJ whole genome shotgun (WGS) entry which is preliminary data.</text>
</comment>
<organism evidence="11 12">
    <name type="scientific">Cognatishimia coralii</name>
    <dbReference type="NCBI Taxonomy" id="3083254"/>
    <lineage>
        <taxon>Bacteria</taxon>
        <taxon>Pseudomonadati</taxon>
        <taxon>Pseudomonadota</taxon>
        <taxon>Alphaproteobacteria</taxon>
        <taxon>Rhodobacterales</taxon>
        <taxon>Paracoccaceae</taxon>
        <taxon>Cognatishimia</taxon>
    </lineage>
</organism>
<comment type="subcellular location">
    <subcellularLocation>
        <location evidence="1 9">Cell inner membrane</location>
        <topology evidence="1 9">Multi-pass membrane protein</topology>
    </subcellularLocation>
</comment>
<comment type="function">
    <text evidence="9">Part of the tripartite ATP-independent periplasmic (TRAP) transport system.</text>
</comment>
<evidence type="ECO:0000256" key="7">
    <source>
        <dbReference type="ARBA" id="ARBA00023136"/>
    </source>
</evidence>
<keyword evidence="3" id="KW-1003">Cell membrane</keyword>
<keyword evidence="5 9" id="KW-0812">Transmembrane</keyword>
<evidence type="ECO:0000256" key="5">
    <source>
        <dbReference type="ARBA" id="ARBA00022692"/>
    </source>
</evidence>
<evidence type="ECO:0000256" key="3">
    <source>
        <dbReference type="ARBA" id="ARBA00022475"/>
    </source>
</evidence>
<feature type="domain" description="Tripartite ATP-independent periplasmic transporters DctQ component" evidence="10">
    <location>
        <begin position="38"/>
        <end position="161"/>
    </location>
</feature>
<comment type="subunit">
    <text evidence="9">The complex comprises the extracytoplasmic solute receptor protein and the two transmembrane proteins.</text>
</comment>
<dbReference type="InterPro" id="IPR055348">
    <property type="entry name" value="DctQ"/>
</dbReference>
<keyword evidence="2 9" id="KW-0813">Transport</keyword>
<gene>
    <name evidence="11" type="ORF">WG622_12925</name>
</gene>
<accession>A0ABU8QIB9</accession>
<proteinExistence type="inferred from homology"/>
<evidence type="ECO:0000313" key="11">
    <source>
        <dbReference type="EMBL" id="MEJ5219152.1"/>
    </source>
</evidence>